<sequence>MQFYLQSDRFNEKRSSWVYTVLRKHLNVVNTPSDADCFIVVGGDGSLLSAVRDPQRQNKPILALNGGTVGANLIDVTNDNIDGLIDLIKKNSFTIKSFPVLEINATSDKGENFKGYAFNDVWIDRLDAVSVRYDMNLSKKGWNFLTDGFLSGDGVLFSTALGSTGYSRMLSDTVLPHDSLDIVCAPMLSAINKNKVPAFIMSPDDTMQVRFHDIEFRSTRMALDGHYVKTANGVFSPETFNIKLCEDKTKWVKMLAFDDFEFHLKRLNFICGMRKN</sequence>
<dbReference type="PANTHER" id="PTHR20275:SF0">
    <property type="entry name" value="NAD KINASE"/>
    <property type="match status" value="1"/>
</dbReference>
<dbReference type="GO" id="GO:0005524">
    <property type="term" value="F:ATP binding"/>
    <property type="evidence" value="ECO:0007669"/>
    <property type="project" value="UniProtKB-ARBA"/>
</dbReference>
<dbReference type="EMBL" id="PYNF01000002">
    <property type="protein sequence ID" value="PSV00951.1"/>
    <property type="molecule type" value="Genomic_DNA"/>
</dbReference>
<dbReference type="Gene3D" id="3.40.50.10330">
    <property type="entry name" value="Probable inorganic polyphosphate/atp-NAD kinase, domain 1"/>
    <property type="match status" value="1"/>
</dbReference>
<keyword evidence="2" id="KW-0418">Kinase</keyword>
<accession>A0A2T3KMD5</accession>
<evidence type="ECO:0000313" key="7">
    <source>
        <dbReference type="Proteomes" id="UP000241426"/>
    </source>
</evidence>
<dbReference type="Gene3D" id="2.60.200.30">
    <property type="entry name" value="Probable inorganic polyphosphate/atp-NAD kinase, domain 2"/>
    <property type="match status" value="1"/>
</dbReference>
<keyword evidence="4" id="KW-0520">NAD</keyword>
<comment type="caution">
    <text evidence="6">The sequence shown here is derived from an EMBL/GenBank/DDBJ whole genome shotgun (WGS) entry which is preliminary data.</text>
</comment>
<evidence type="ECO:0000256" key="4">
    <source>
        <dbReference type="ARBA" id="ARBA00023027"/>
    </source>
</evidence>
<evidence type="ECO:0000313" key="6">
    <source>
        <dbReference type="EMBL" id="PSV00951.1"/>
    </source>
</evidence>
<keyword evidence="1" id="KW-0808">Transferase</keyword>
<reference evidence="6 7" key="1">
    <citation type="submission" date="2018-01" db="EMBL/GenBank/DDBJ databases">
        <title>Whole genome sequencing of Histamine producing bacteria.</title>
        <authorList>
            <person name="Butler K."/>
        </authorList>
    </citation>
    <scope>NUCLEOTIDE SEQUENCE [LARGE SCALE GENOMIC DNA]</scope>
    <source>
        <strain evidence="6 7">FS-7.2</strain>
    </source>
</reference>
<evidence type="ECO:0008006" key="8">
    <source>
        <dbReference type="Google" id="ProtNLM"/>
    </source>
</evidence>
<dbReference type="SUPFAM" id="SSF111331">
    <property type="entry name" value="NAD kinase/diacylglycerol kinase-like"/>
    <property type="match status" value="1"/>
</dbReference>
<dbReference type="Proteomes" id="UP000241426">
    <property type="component" value="Unassembled WGS sequence"/>
</dbReference>
<organism evidence="6 7">
    <name type="scientific">Photobacterium kishitanii</name>
    <dbReference type="NCBI Taxonomy" id="318456"/>
    <lineage>
        <taxon>Bacteria</taxon>
        <taxon>Pseudomonadati</taxon>
        <taxon>Pseudomonadota</taxon>
        <taxon>Gammaproteobacteria</taxon>
        <taxon>Vibrionales</taxon>
        <taxon>Vibrionaceae</taxon>
        <taxon>Photobacterium</taxon>
    </lineage>
</organism>
<dbReference type="GO" id="GO:0003951">
    <property type="term" value="F:NAD+ kinase activity"/>
    <property type="evidence" value="ECO:0007669"/>
    <property type="project" value="UniProtKB-EC"/>
</dbReference>
<dbReference type="InterPro" id="IPR017437">
    <property type="entry name" value="ATP-NAD_kinase_PpnK-typ_C"/>
</dbReference>
<dbReference type="InterPro" id="IPR002504">
    <property type="entry name" value="NADK"/>
</dbReference>
<dbReference type="GO" id="GO:0006741">
    <property type="term" value="P:NADP+ biosynthetic process"/>
    <property type="evidence" value="ECO:0007669"/>
    <property type="project" value="InterPro"/>
</dbReference>
<dbReference type="InterPro" id="IPR016064">
    <property type="entry name" value="NAD/diacylglycerol_kinase_sf"/>
</dbReference>
<dbReference type="Pfam" id="PF01513">
    <property type="entry name" value="NAD_kinase"/>
    <property type="match status" value="1"/>
</dbReference>
<evidence type="ECO:0000256" key="1">
    <source>
        <dbReference type="ARBA" id="ARBA00022679"/>
    </source>
</evidence>
<proteinExistence type="predicted"/>
<evidence type="ECO:0000256" key="5">
    <source>
        <dbReference type="ARBA" id="ARBA00047925"/>
    </source>
</evidence>
<name>A0A2T3KMD5_9GAMM</name>
<dbReference type="GO" id="GO:0019674">
    <property type="term" value="P:NAD+ metabolic process"/>
    <property type="evidence" value="ECO:0007669"/>
    <property type="project" value="InterPro"/>
</dbReference>
<protein>
    <recommendedName>
        <fullName evidence="8">NAD(+) kinase</fullName>
    </recommendedName>
</protein>
<gene>
    <name evidence="6" type="ORF">C9J27_02695</name>
</gene>
<evidence type="ECO:0000256" key="3">
    <source>
        <dbReference type="ARBA" id="ARBA00022857"/>
    </source>
</evidence>
<keyword evidence="3" id="KW-0521">NADP</keyword>
<dbReference type="AlphaFoldDB" id="A0A2T3KMD5"/>
<dbReference type="GO" id="GO:0051287">
    <property type="term" value="F:NAD binding"/>
    <property type="evidence" value="ECO:0007669"/>
    <property type="project" value="UniProtKB-ARBA"/>
</dbReference>
<dbReference type="PANTHER" id="PTHR20275">
    <property type="entry name" value="NAD KINASE"/>
    <property type="match status" value="1"/>
</dbReference>
<dbReference type="RefSeq" id="WP_107288678.1">
    <property type="nucleotide sequence ID" value="NZ_PYNF01000002.1"/>
</dbReference>
<evidence type="ECO:0000256" key="2">
    <source>
        <dbReference type="ARBA" id="ARBA00022777"/>
    </source>
</evidence>
<dbReference type="InterPro" id="IPR017438">
    <property type="entry name" value="ATP-NAD_kinase_N"/>
</dbReference>
<comment type="catalytic activity">
    <reaction evidence="5">
        <text>NAD(+) + ATP = ADP + NADP(+) + H(+)</text>
        <dbReference type="Rhea" id="RHEA:18629"/>
        <dbReference type="ChEBI" id="CHEBI:15378"/>
        <dbReference type="ChEBI" id="CHEBI:30616"/>
        <dbReference type="ChEBI" id="CHEBI:57540"/>
        <dbReference type="ChEBI" id="CHEBI:58349"/>
        <dbReference type="ChEBI" id="CHEBI:456216"/>
        <dbReference type="EC" id="2.7.1.23"/>
    </reaction>
</comment>